<evidence type="ECO:0000313" key="1">
    <source>
        <dbReference type="EMBL" id="KAK8986861.1"/>
    </source>
</evidence>
<keyword evidence="2" id="KW-1185">Reference proteome</keyword>
<dbReference type="Proteomes" id="UP001396334">
    <property type="component" value="Unassembled WGS sequence"/>
</dbReference>
<dbReference type="EMBL" id="JBBPBN010000061">
    <property type="protein sequence ID" value="KAK8986861.1"/>
    <property type="molecule type" value="Genomic_DNA"/>
</dbReference>
<gene>
    <name evidence="1" type="ORF">V6N11_055182</name>
</gene>
<reference evidence="1 2" key="1">
    <citation type="journal article" date="2024" name="G3 (Bethesda)">
        <title>Genome assembly of Hibiscus sabdariffa L. provides insights into metabolisms of medicinal natural products.</title>
        <authorList>
            <person name="Kim T."/>
        </authorList>
    </citation>
    <scope>NUCLEOTIDE SEQUENCE [LARGE SCALE GENOMIC DNA]</scope>
    <source>
        <strain evidence="1">TK-2024</strain>
        <tissue evidence="1">Old leaves</tissue>
    </source>
</reference>
<sequence>EVVQVTVQDCVYTVVIQEAEFVRILVVEQREEESESELGMTPTGAVWLRQMKQARSLDVVVGRAGASVALDCIGAGRGGFLECGAATLNTADLLTTNACALSSPSVILGDAGTALASILGSVLGGIRKVKSVNCLVEALASPEQRRTVFAAHAHRGRGRSAKTRVLIDAGSDVVNASLTDSDI</sequence>
<comment type="caution">
    <text evidence="1">The sequence shown here is derived from an EMBL/GenBank/DDBJ whole genome shotgun (WGS) entry which is preliminary data.</text>
</comment>
<protein>
    <submittedName>
        <fullName evidence="1">Uncharacterized protein</fullName>
    </submittedName>
</protein>
<proteinExistence type="predicted"/>
<organism evidence="1 2">
    <name type="scientific">Hibiscus sabdariffa</name>
    <name type="common">roselle</name>
    <dbReference type="NCBI Taxonomy" id="183260"/>
    <lineage>
        <taxon>Eukaryota</taxon>
        <taxon>Viridiplantae</taxon>
        <taxon>Streptophyta</taxon>
        <taxon>Embryophyta</taxon>
        <taxon>Tracheophyta</taxon>
        <taxon>Spermatophyta</taxon>
        <taxon>Magnoliopsida</taxon>
        <taxon>eudicotyledons</taxon>
        <taxon>Gunneridae</taxon>
        <taxon>Pentapetalae</taxon>
        <taxon>rosids</taxon>
        <taxon>malvids</taxon>
        <taxon>Malvales</taxon>
        <taxon>Malvaceae</taxon>
        <taxon>Malvoideae</taxon>
        <taxon>Hibiscus</taxon>
    </lineage>
</organism>
<feature type="non-terminal residue" evidence="1">
    <location>
        <position position="1"/>
    </location>
</feature>
<name>A0ABR2PEK5_9ROSI</name>
<accession>A0ABR2PEK5</accession>
<evidence type="ECO:0000313" key="2">
    <source>
        <dbReference type="Proteomes" id="UP001396334"/>
    </source>
</evidence>